<comment type="caution">
    <text evidence="1">The sequence shown here is derived from an EMBL/GenBank/DDBJ whole genome shotgun (WGS) entry which is preliminary data.</text>
</comment>
<proteinExistence type="predicted"/>
<protein>
    <submittedName>
        <fullName evidence="1">Uncharacterized protein</fullName>
    </submittedName>
</protein>
<evidence type="ECO:0000313" key="2">
    <source>
        <dbReference type="Proteomes" id="UP000785200"/>
    </source>
</evidence>
<gene>
    <name evidence="1" type="ORF">D0Z07_5561</name>
</gene>
<keyword evidence="2" id="KW-1185">Reference proteome</keyword>
<dbReference type="EMBL" id="VNKQ01000010">
    <property type="protein sequence ID" value="KAG0648383.1"/>
    <property type="molecule type" value="Genomic_DNA"/>
</dbReference>
<name>A0A9P6VI47_9HELO</name>
<accession>A0A9P6VI47</accession>
<reference evidence="1" key="1">
    <citation type="submission" date="2019-07" db="EMBL/GenBank/DDBJ databases">
        <title>Hyphodiscus hymeniophilus genome sequencing and assembly.</title>
        <authorList>
            <person name="Kramer G."/>
            <person name="Nodwell J."/>
        </authorList>
    </citation>
    <scope>NUCLEOTIDE SEQUENCE</scope>
    <source>
        <strain evidence="1">ATCC 34498</strain>
    </source>
</reference>
<sequence>MCTPGADHTMCRPQDWYVIAPELLQSHYIEVQDEERQWARYNQTLETKIFNPNVQWDAWGKLARPALSPGNTDPHSRSTRAVKTGEKLSMLEGLSNELLDMILKLLVLDKADVVALGLSSQFLWQIVLRHIRAGYLKSASPWAGKMIAFQGSYSTDLPDAFNKGTMVESITGKSWYGNMCSARRFFLAHRNAPSRCAATPYSEESGWLTLAQYHLDASDVPEMYWLEIKEELSCSYLFPMDQEWLLRNLTTKETISSKHFRGPKAREYHSKESGSISFDDVLLMQSKSTAYSSYFPTKPSPSICLYTDLYTPQRVGRAFQVVVMSILKSIEEHGQAIVLILSHLRYTVEKCA</sequence>
<dbReference type="OrthoDB" id="2588098at2759"/>
<evidence type="ECO:0000313" key="1">
    <source>
        <dbReference type="EMBL" id="KAG0648383.1"/>
    </source>
</evidence>
<dbReference type="AlphaFoldDB" id="A0A9P6VI47"/>
<dbReference type="Proteomes" id="UP000785200">
    <property type="component" value="Unassembled WGS sequence"/>
</dbReference>
<organism evidence="1 2">
    <name type="scientific">Hyphodiscus hymeniophilus</name>
    <dbReference type="NCBI Taxonomy" id="353542"/>
    <lineage>
        <taxon>Eukaryota</taxon>
        <taxon>Fungi</taxon>
        <taxon>Dikarya</taxon>
        <taxon>Ascomycota</taxon>
        <taxon>Pezizomycotina</taxon>
        <taxon>Leotiomycetes</taxon>
        <taxon>Helotiales</taxon>
        <taxon>Hyphodiscaceae</taxon>
        <taxon>Hyphodiscus</taxon>
    </lineage>
</organism>